<reference evidence="4" key="1">
    <citation type="submission" date="2019-06" db="EMBL/GenBank/DDBJ databases">
        <title>Draft genome sequence of the griseofulvin-producing fungus Xylaria cubensis strain G536.</title>
        <authorList>
            <person name="Mead M.E."/>
            <person name="Raja H.A."/>
            <person name="Steenwyk J.L."/>
            <person name="Knowles S.L."/>
            <person name="Oberlies N.H."/>
            <person name="Rokas A."/>
        </authorList>
    </citation>
    <scope>NUCLEOTIDE SEQUENCE [LARGE SCALE GENOMIC DNA]</scope>
    <source>
        <strain evidence="4">G536</strain>
    </source>
</reference>
<organism evidence="3 4">
    <name type="scientific">Xylaria flabelliformis</name>
    <dbReference type="NCBI Taxonomy" id="2512241"/>
    <lineage>
        <taxon>Eukaryota</taxon>
        <taxon>Fungi</taxon>
        <taxon>Dikarya</taxon>
        <taxon>Ascomycota</taxon>
        <taxon>Pezizomycotina</taxon>
        <taxon>Sordariomycetes</taxon>
        <taxon>Xylariomycetidae</taxon>
        <taxon>Xylariales</taxon>
        <taxon>Xylariaceae</taxon>
        <taxon>Xylaria</taxon>
    </lineage>
</organism>
<dbReference type="InterPro" id="IPR013154">
    <property type="entry name" value="ADH-like_N"/>
</dbReference>
<dbReference type="Gene3D" id="3.90.180.10">
    <property type="entry name" value="Medium-chain alcohol dehydrogenases, catalytic domain"/>
    <property type="match status" value="1"/>
</dbReference>
<dbReference type="SUPFAM" id="SSF51735">
    <property type="entry name" value="NAD(P)-binding Rossmann-fold domains"/>
    <property type="match status" value="1"/>
</dbReference>
<evidence type="ECO:0000313" key="3">
    <source>
        <dbReference type="EMBL" id="TRX91423.1"/>
    </source>
</evidence>
<dbReference type="SUPFAM" id="SSF50129">
    <property type="entry name" value="GroES-like"/>
    <property type="match status" value="1"/>
</dbReference>
<evidence type="ECO:0000259" key="2">
    <source>
        <dbReference type="SMART" id="SM00829"/>
    </source>
</evidence>
<dbReference type="STRING" id="2512241.A0A553HTY5"/>
<dbReference type="Pfam" id="PF08240">
    <property type="entry name" value="ADH_N"/>
    <property type="match status" value="1"/>
</dbReference>
<dbReference type="GO" id="GO:0016491">
    <property type="term" value="F:oxidoreductase activity"/>
    <property type="evidence" value="ECO:0007669"/>
    <property type="project" value="InterPro"/>
</dbReference>
<proteinExistence type="predicted"/>
<evidence type="ECO:0000313" key="4">
    <source>
        <dbReference type="Proteomes" id="UP000319160"/>
    </source>
</evidence>
<dbReference type="AlphaFoldDB" id="A0A553HTY5"/>
<keyword evidence="4" id="KW-1185">Reference proteome</keyword>
<gene>
    <name evidence="3" type="ORF">FHL15_007647</name>
</gene>
<sequence length="371" mass="40294">MSNLPPTMRSLVAPKFCKPAEYEVIDAALPTIKKPDDVLIRVHAGGVQTGDTQRARGMAKLLPGKTEFPLKMGLEGSGVVVAVGSSVTKFKVGDEVYAVASTIRPMDIFAEISFLSQYAIAPESCVLSKPASLSHEDAATLLGFTQTAYQCAETALKLMRENGVTDGLEGKTVFVAGALSGTGSVAIQVLKNHYRVGKVISTVSTEKMPLVEKYLPNLVDQLIDYKTTKRLTDVVPAGSVDYVMNTQWDLVNNFALANPKTGVVVSISSVPHASLLREMMPTAPFWILWVLTVAQWYYAFKLRGTNIKYTFVSGNFALREDTEQTGEIIATGKVKAIRRVVNLEDIQVVRKACEQVYTGKGGIGKLVIKMP</sequence>
<keyword evidence="1" id="KW-0812">Transmembrane</keyword>
<dbReference type="Gene3D" id="3.40.50.720">
    <property type="entry name" value="NAD(P)-binding Rossmann-like Domain"/>
    <property type="match status" value="1"/>
</dbReference>
<dbReference type="SMART" id="SM00829">
    <property type="entry name" value="PKS_ER"/>
    <property type="match status" value="1"/>
</dbReference>
<keyword evidence="1" id="KW-1133">Transmembrane helix</keyword>
<dbReference type="InterPro" id="IPR036291">
    <property type="entry name" value="NAD(P)-bd_dom_sf"/>
</dbReference>
<protein>
    <recommendedName>
        <fullName evidence="2">Enoyl reductase (ER) domain-containing protein</fullName>
    </recommendedName>
</protein>
<dbReference type="Proteomes" id="UP000319160">
    <property type="component" value="Unassembled WGS sequence"/>
</dbReference>
<keyword evidence="1" id="KW-0472">Membrane</keyword>
<dbReference type="InterPro" id="IPR050700">
    <property type="entry name" value="YIM1/Zinc_Alcohol_DH_Fams"/>
</dbReference>
<dbReference type="InterPro" id="IPR011032">
    <property type="entry name" value="GroES-like_sf"/>
</dbReference>
<evidence type="ECO:0000256" key="1">
    <source>
        <dbReference type="SAM" id="Phobius"/>
    </source>
</evidence>
<dbReference type="PANTHER" id="PTHR11695:SF294">
    <property type="entry name" value="RETICULON-4-INTERACTING PROTEIN 1, MITOCHONDRIAL"/>
    <property type="match status" value="1"/>
</dbReference>
<feature type="transmembrane region" description="Helical" evidence="1">
    <location>
        <begin position="283"/>
        <end position="300"/>
    </location>
</feature>
<dbReference type="EMBL" id="VFLP01000045">
    <property type="protein sequence ID" value="TRX91423.1"/>
    <property type="molecule type" value="Genomic_DNA"/>
</dbReference>
<feature type="domain" description="Enoyl reductase (ER)" evidence="2">
    <location>
        <begin position="27"/>
        <end position="368"/>
    </location>
</feature>
<accession>A0A553HTY5</accession>
<name>A0A553HTY5_9PEZI</name>
<dbReference type="InterPro" id="IPR020843">
    <property type="entry name" value="ER"/>
</dbReference>
<dbReference type="OrthoDB" id="9992527at2759"/>
<dbReference type="PANTHER" id="PTHR11695">
    <property type="entry name" value="ALCOHOL DEHYDROGENASE RELATED"/>
    <property type="match status" value="1"/>
</dbReference>
<comment type="caution">
    <text evidence="3">The sequence shown here is derived from an EMBL/GenBank/DDBJ whole genome shotgun (WGS) entry which is preliminary data.</text>
</comment>